<keyword evidence="8" id="KW-1185">Reference proteome</keyword>
<reference evidence="7" key="1">
    <citation type="submission" date="2021-06" db="EMBL/GenBank/DDBJ databases">
        <title>Complete genome sequence of Nocardioides sp. G188.</title>
        <authorList>
            <person name="Im W.-T."/>
        </authorList>
    </citation>
    <scope>NUCLEOTIDE SEQUENCE</scope>
    <source>
        <strain evidence="7">G188</strain>
    </source>
</reference>
<evidence type="ECO:0000313" key="7">
    <source>
        <dbReference type="EMBL" id="QWZ08158.1"/>
    </source>
</evidence>
<keyword evidence="3 5" id="KW-1133">Transmembrane helix</keyword>
<dbReference type="EMBL" id="CP077062">
    <property type="protein sequence ID" value="QWZ08158.1"/>
    <property type="molecule type" value="Genomic_DNA"/>
</dbReference>
<organism evidence="7 8">
    <name type="scientific">Nocardioides panacis</name>
    <dbReference type="NCBI Taxonomy" id="2849501"/>
    <lineage>
        <taxon>Bacteria</taxon>
        <taxon>Bacillati</taxon>
        <taxon>Actinomycetota</taxon>
        <taxon>Actinomycetes</taxon>
        <taxon>Propionibacteriales</taxon>
        <taxon>Nocardioidaceae</taxon>
        <taxon>Nocardioides</taxon>
    </lineage>
</organism>
<dbReference type="Pfam" id="PF01040">
    <property type="entry name" value="UbiA"/>
    <property type="match status" value="1"/>
</dbReference>
<evidence type="ECO:0000256" key="2">
    <source>
        <dbReference type="ARBA" id="ARBA00022692"/>
    </source>
</evidence>
<keyword evidence="6" id="KW-0732">Signal</keyword>
<proteinExistence type="predicted"/>
<feature type="signal peptide" evidence="6">
    <location>
        <begin position="1"/>
        <end position="24"/>
    </location>
</feature>
<dbReference type="AlphaFoldDB" id="A0A975SY76"/>
<evidence type="ECO:0000256" key="4">
    <source>
        <dbReference type="ARBA" id="ARBA00023136"/>
    </source>
</evidence>
<dbReference type="GO" id="GO:0016020">
    <property type="term" value="C:membrane"/>
    <property type="evidence" value="ECO:0007669"/>
    <property type="project" value="UniProtKB-SubCell"/>
</dbReference>
<evidence type="ECO:0000256" key="5">
    <source>
        <dbReference type="SAM" id="Phobius"/>
    </source>
</evidence>
<keyword evidence="2 5" id="KW-0812">Transmembrane</keyword>
<evidence type="ECO:0000256" key="1">
    <source>
        <dbReference type="ARBA" id="ARBA00004141"/>
    </source>
</evidence>
<feature type="transmembrane region" description="Helical" evidence="5">
    <location>
        <begin position="44"/>
        <end position="60"/>
    </location>
</feature>
<dbReference type="RefSeq" id="WP_216939667.1">
    <property type="nucleotide sequence ID" value="NZ_CP077062.1"/>
</dbReference>
<feature type="transmembrane region" description="Helical" evidence="5">
    <location>
        <begin position="109"/>
        <end position="129"/>
    </location>
</feature>
<dbReference type="Proteomes" id="UP000683575">
    <property type="component" value="Chromosome"/>
</dbReference>
<sequence>MRFRKQRGPALSLALACHPVPTAAMTVAVTGAAALSGRSGPECLLVAAAVLTGQLTIGWINDVVDRERDRRVGRPDKPVALGWVEPGTVTFAVAVAVLLVIPLSLSNGTAAGLAHLAAVLAAWLYDLYLKQTVLSWLPFAVGFGLVPAFLSYGGLGGGLHGAPPTLTMTALAALLGVGLHFLAALPDLVEDNETGVRNLPLRIALRTGAPRLLWISTAYTAVVAVAIVIAALTVGLRR</sequence>
<feature type="transmembrane region" description="Helical" evidence="5">
    <location>
        <begin position="80"/>
        <end position="103"/>
    </location>
</feature>
<dbReference type="KEGG" id="nps:KRR39_22940"/>
<comment type="subcellular location">
    <subcellularLocation>
        <location evidence="1">Membrane</location>
        <topology evidence="1">Multi-pass membrane protein</topology>
    </subcellularLocation>
</comment>
<feature type="transmembrane region" description="Helical" evidence="5">
    <location>
        <begin position="167"/>
        <end position="189"/>
    </location>
</feature>
<evidence type="ECO:0000313" key="8">
    <source>
        <dbReference type="Proteomes" id="UP000683575"/>
    </source>
</evidence>
<evidence type="ECO:0000256" key="3">
    <source>
        <dbReference type="ARBA" id="ARBA00022989"/>
    </source>
</evidence>
<accession>A0A975SY76</accession>
<evidence type="ECO:0000256" key="6">
    <source>
        <dbReference type="SAM" id="SignalP"/>
    </source>
</evidence>
<feature type="transmembrane region" description="Helical" evidence="5">
    <location>
        <begin position="212"/>
        <end position="236"/>
    </location>
</feature>
<keyword evidence="4 5" id="KW-0472">Membrane</keyword>
<dbReference type="GO" id="GO:0016765">
    <property type="term" value="F:transferase activity, transferring alkyl or aryl (other than methyl) groups"/>
    <property type="evidence" value="ECO:0007669"/>
    <property type="project" value="InterPro"/>
</dbReference>
<dbReference type="InterPro" id="IPR000537">
    <property type="entry name" value="UbiA_prenyltransferase"/>
</dbReference>
<name>A0A975SY76_9ACTN</name>
<protein>
    <submittedName>
        <fullName evidence="7">UbiA family prenyltransferase</fullName>
    </submittedName>
</protein>
<feature type="chain" id="PRO_5038068241" evidence="6">
    <location>
        <begin position="25"/>
        <end position="238"/>
    </location>
</feature>
<gene>
    <name evidence="7" type="ORF">KRR39_22940</name>
</gene>
<feature type="transmembrane region" description="Helical" evidence="5">
    <location>
        <begin position="136"/>
        <end position="155"/>
    </location>
</feature>